<dbReference type="Pfam" id="PF02457">
    <property type="entry name" value="DAC"/>
    <property type="match status" value="1"/>
</dbReference>
<dbReference type="Gene3D" id="3.40.1700.10">
    <property type="entry name" value="DNA integrity scanning protein, DisA, N-terminal domain"/>
    <property type="match status" value="1"/>
</dbReference>
<evidence type="ECO:0000256" key="2">
    <source>
        <dbReference type="ARBA" id="ARBA00022679"/>
    </source>
</evidence>
<evidence type="ECO:0000256" key="5">
    <source>
        <dbReference type="ARBA" id="ARBA00022840"/>
    </source>
</evidence>
<dbReference type="InterPro" id="IPR003390">
    <property type="entry name" value="DNA_integrity_scan_DisA_N"/>
</dbReference>
<reference evidence="7" key="1">
    <citation type="submission" date="2023-05" db="EMBL/GenBank/DDBJ databases">
        <title>Anaerotaeda fermentans gen. nov., sp. nov., a novel anaerobic planctomycete of the new family within the order Sedimentisphaerales isolated from Taman Peninsula, Russia.</title>
        <authorList>
            <person name="Khomyakova M.A."/>
            <person name="Merkel A.Y."/>
            <person name="Slobodkin A.I."/>
        </authorList>
    </citation>
    <scope>NUCLEOTIDE SEQUENCE</scope>
    <source>
        <strain evidence="7">M17dextr</strain>
    </source>
</reference>
<evidence type="ECO:0000259" key="6">
    <source>
        <dbReference type="PROSITE" id="PS51794"/>
    </source>
</evidence>
<evidence type="ECO:0000256" key="3">
    <source>
        <dbReference type="ARBA" id="ARBA00022695"/>
    </source>
</evidence>
<sequence>MTDEAKTRDNSSLPDKGAIEAGKVITAGLLKHVPAIVESCGATALFVYVDALDDPRLDLDLPVKAKVFYVSKERTDEAASECLHCLRVPDVPLTRIGRVKIAIFLALSRGLVKHKDRIVFLSGLAASKTLDTVIVTEVGREYEFFSSGMDLTDAPPKVLPEVIERVIDIASELGSEGREGKGVGAMFVVGDTDCVIPLTRQLVLNPFKGYLPSERNILDYSLEETVKELATLDGAFIVRGDGVIETCGAYVRTASQEEFELPRGLGSRHHAAAAITAVTGSLAVTVSESTGSVTIFRAGRIITEIEKPRSTGQKRMLSLIRHRKAKKTSTDS</sequence>
<dbReference type="SUPFAM" id="SSF143597">
    <property type="entry name" value="YojJ-like"/>
    <property type="match status" value="1"/>
</dbReference>
<dbReference type="GO" id="GO:0005524">
    <property type="term" value="F:ATP binding"/>
    <property type="evidence" value="ECO:0007669"/>
    <property type="project" value="UniProtKB-KW"/>
</dbReference>
<dbReference type="InterPro" id="IPR050338">
    <property type="entry name" value="DisA"/>
</dbReference>
<dbReference type="InterPro" id="IPR036888">
    <property type="entry name" value="DNA_integrity_DisA_N_sf"/>
</dbReference>
<proteinExistence type="inferred from homology"/>
<name>A0AAW6TTP7_9BACT</name>
<keyword evidence="8" id="KW-1185">Reference proteome</keyword>
<comment type="catalytic activity">
    <reaction evidence="1">
        <text>2 ATP = 3',3'-c-di-AMP + 2 diphosphate</text>
        <dbReference type="Rhea" id="RHEA:35655"/>
        <dbReference type="ChEBI" id="CHEBI:30616"/>
        <dbReference type="ChEBI" id="CHEBI:33019"/>
        <dbReference type="ChEBI" id="CHEBI:71500"/>
        <dbReference type="EC" id="2.7.7.85"/>
    </reaction>
</comment>
<feature type="domain" description="DAC" evidence="6">
    <location>
        <begin position="148"/>
        <end position="307"/>
    </location>
</feature>
<dbReference type="PANTHER" id="PTHR34185">
    <property type="entry name" value="DIADENYLATE CYCLASE"/>
    <property type="match status" value="1"/>
</dbReference>
<dbReference type="PROSITE" id="PS51794">
    <property type="entry name" value="DAC"/>
    <property type="match status" value="1"/>
</dbReference>
<dbReference type="InterPro" id="IPR014499">
    <property type="entry name" value="DAC_DacZ"/>
</dbReference>
<dbReference type="InterPro" id="IPR048544">
    <property type="entry name" value="DacZ_P"/>
</dbReference>
<organism evidence="7 8">
    <name type="scientific">Anaerobaca lacustris</name>
    <dbReference type="NCBI Taxonomy" id="3044600"/>
    <lineage>
        <taxon>Bacteria</taxon>
        <taxon>Pseudomonadati</taxon>
        <taxon>Planctomycetota</taxon>
        <taxon>Phycisphaerae</taxon>
        <taxon>Sedimentisphaerales</taxon>
        <taxon>Anaerobacaceae</taxon>
        <taxon>Anaerobaca</taxon>
    </lineage>
</organism>
<dbReference type="GO" id="GO:0106408">
    <property type="term" value="F:diadenylate cyclase activity"/>
    <property type="evidence" value="ECO:0007669"/>
    <property type="project" value="UniProtKB-EC"/>
</dbReference>
<keyword evidence="3" id="KW-0548">Nucleotidyltransferase</keyword>
<dbReference type="Pfam" id="PF21755">
    <property type="entry name" value="DacZ_P"/>
    <property type="match status" value="1"/>
</dbReference>
<gene>
    <name evidence="7" type="ORF">QJ522_06470</name>
</gene>
<dbReference type="EMBL" id="JASCXX010000006">
    <property type="protein sequence ID" value="MDI6448682.1"/>
    <property type="molecule type" value="Genomic_DNA"/>
</dbReference>
<dbReference type="PANTHER" id="PTHR34185:SF1">
    <property type="entry name" value="DIADENYLATE CYCLASE"/>
    <property type="match status" value="1"/>
</dbReference>
<evidence type="ECO:0000313" key="8">
    <source>
        <dbReference type="Proteomes" id="UP001431776"/>
    </source>
</evidence>
<comment type="caution">
    <text evidence="7">The sequence shown here is derived from an EMBL/GenBank/DDBJ whole genome shotgun (WGS) entry which is preliminary data.</text>
</comment>
<dbReference type="RefSeq" id="WP_349244092.1">
    <property type="nucleotide sequence ID" value="NZ_JASCXX010000006.1"/>
</dbReference>
<keyword evidence="2" id="KW-0808">Transferase</keyword>
<accession>A0AAW6TTP7</accession>
<protein>
    <submittedName>
        <fullName evidence="7">Diadenylate cyclase</fullName>
    </submittedName>
</protein>
<evidence type="ECO:0000313" key="7">
    <source>
        <dbReference type="EMBL" id="MDI6448682.1"/>
    </source>
</evidence>
<keyword evidence="5" id="KW-0067">ATP-binding</keyword>
<evidence type="ECO:0000256" key="1">
    <source>
        <dbReference type="ARBA" id="ARBA00000877"/>
    </source>
</evidence>
<dbReference type="HAMAP" id="MF_00840">
    <property type="entry name" value="DacZ"/>
    <property type="match status" value="1"/>
</dbReference>
<dbReference type="Proteomes" id="UP001431776">
    <property type="component" value="Unassembled WGS sequence"/>
</dbReference>
<evidence type="ECO:0000256" key="4">
    <source>
        <dbReference type="ARBA" id="ARBA00022741"/>
    </source>
</evidence>
<keyword evidence="4" id="KW-0547">Nucleotide-binding</keyword>
<dbReference type="GO" id="GO:0004016">
    <property type="term" value="F:adenylate cyclase activity"/>
    <property type="evidence" value="ECO:0007669"/>
    <property type="project" value="TreeGrafter"/>
</dbReference>
<dbReference type="AlphaFoldDB" id="A0AAW6TTP7"/>